<accession>A0A977L1I0</accession>
<dbReference type="EMBL" id="CP073041">
    <property type="protein sequence ID" value="UXE62886.1"/>
    <property type="molecule type" value="Genomic_DNA"/>
</dbReference>
<dbReference type="AlphaFoldDB" id="A0A977L1I0"/>
<proteinExistence type="predicted"/>
<sequence length="78" mass="8895">MNALKYRTTIKNGQLDLPNLDLPEGTVIEAILLMVESNESDETDYLLSTEANRQHLKEAIESLKNPQNYIYVNSADQR</sequence>
<name>A0A977L1I0_9CYAN</name>
<gene>
    <name evidence="1" type="ORF">KA717_09405</name>
</gene>
<dbReference type="Gene3D" id="6.10.250.330">
    <property type="match status" value="1"/>
</dbReference>
<dbReference type="KEGG" id="wna:KA717_09405"/>
<protein>
    <submittedName>
        <fullName evidence="1">Uncharacterized protein</fullName>
    </submittedName>
</protein>
<reference evidence="1" key="1">
    <citation type="submission" date="2021-04" db="EMBL/GenBank/DDBJ databases">
        <title>Genome sequence of Woronichinia naegeliana from Washington state freshwater lake bloom.</title>
        <authorList>
            <person name="Dreher T.W."/>
        </authorList>
    </citation>
    <scope>NUCLEOTIDE SEQUENCE</scope>
    <source>
        <strain evidence="1">WA131</strain>
    </source>
</reference>
<organism evidence="1">
    <name type="scientific">Woronichinia naegeliana WA131</name>
    <dbReference type="NCBI Taxonomy" id="2824559"/>
    <lineage>
        <taxon>Bacteria</taxon>
        <taxon>Bacillati</taxon>
        <taxon>Cyanobacteriota</taxon>
        <taxon>Cyanophyceae</taxon>
        <taxon>Synechococcales</taxon>
        <taxon>Coelosphaeriaceae</taxon>
        <taxon>Woronichinia</taxon>
    </lineage>
</organism>
<dbReference type="Proteomes" id="UP001065613">
    <property type="component" value="Chromosome"/>
</dbReference>
<evidence type="ECO:0000313" key="1">
    <source>
        <dbReference type="EMBL" id="UXE62886.1"/>
    </source>
</evidence>